<evidence type="ECO:0000256" key="1">
    <source>
        <dbReference type="SAM" id="Phobius"/>
    </source>
</evidence>
<proteinExistence type="predicted"/>
<keyword evidence="1" id="KW-1133">Transmembrane helix</keyword>
<sequence length="432" mass="49044">MDDIKEKIKQALRHIWTNKYRLFLCLLTLCCLFGLVHYFKSADSATASISFNYSEAALGMNPNKTRFNAYEIVSDEVMERAIRRVGLQDSLTASQLAECLYLSPDGTGSANGSEYISTNYYLSINTRKLNLGNRKPTDLLQSVCESYREIFLSNYCDNQSILKEKLEVTTACEPYLRLNELEVRAAALNRYLNARLGENKSFTDDTNPDPSTNNFTTLGKMINNLVDYDLPNAMAFVIEGGVARDPAMLTSILEYKNKIDDIDMRTQQAYYDADKKGISIYEKSMTSIMMIPTVDEASEYYMSRTKTAMDALARAADASLADATDYQSEIVSTNYVIQKIRELDAGQPRLAEAQAMVNKLETAINEISEQLFVLDKAYIKYKSQNYITFTYGSASFLQRLSLKKTLMESVAVMLGSAWLLHERKRRKARHRR</sequence>
<dbReference type="AlphaFoldDB" id="A0A3E2UVK1"/>
<accession>A0A3E2UVK1</accession>
<evidence type="ECO:0000313" key="3">
    <source>
        <dbReference type="Proteomes" id="UP000260783"/>
    </source>
</evidence>
<evidence type="ECO:0000313" key="2">
    <source>
        <dbReference type="EMBL" id="RGC00384.1"/>
    </source>
</evidence>
<dbReference type="RefSeq" id="WP_117526355.1">
    <property type="nucleotide sequence ID" value="NZ_JAQCXC010000001.1"/>
</dbReference>
<organism evidence="2 3">
    <name type="scientific">Faecalibacterium prausnitzii</name>
    <dbReference type="NCBI Taxonomy" id="853"/>
    <lineage>
        <taxon>Bacteria</taxon>
        <taxon>Bacillati</taxon>
        <taxon>Bacillota</taxon>
        <taxon>Clostridia</taxon>
        <taxon>Eubacteriales</taxon>
        <taxon>Oscillospiraceae</taxon>
        <taxon>Faecalibacterium</taxon>
    </lineage>
</organism>
<dbReference type="Proteomes" id="UP000260783">
    <property type="component" value="Unassembled WGS sequence"/>
</dbReference>
<keyword evidence="1" id="KW-0812">Transmembrane</keyword>
<dbReference type="EMBL" id="QVEW01000003">
    <property type="protein sequence ID" value="RGC00384.1"/>
    <property type="molecule type" value="Genomic_DNA"/>
</dbReference>
<comment type="caution">
    <text evidence="2">The sequence shown here is derived from an EMBL/GenBank/DDBJ whole genome shotgun (WGS) entry which is preliminary data.</text>
</comment>
<feature type="transmembrane region" description="Helical" evidence="1">
    <location>
        <begin position="20"/>
        <end position="39"/>
    </location>
</feature>
<reference evidence="2 3" key="1">
    <citation type="submission" date="2018-08" db="EMBL/GenBank/DDBJ databases">
        <title>A genome reference for cultivated species of the human gut microbiota.</title>
        <authorList>
            <person name="Zou Y."/>
            <person name="Xue W."/>
            <person name="Luo G."/>
        </authorList>
    </citation>
    <scope>NUCLEOTIDE SEQUENCE [LARGE SCALE GENOMIC DNA]</scope>
    <source>
        <strain evidence="2 3">AF29-11BH</strain>
    </source>
</reference>
<gene>
    <name evidence="2" type="ORF">DWZ04_03525</name>
</gene>
<protein>
    <submittedName>
        <fullName evidence="2">Uncharacterized protein</fullName>
    </submittedName>
</protein>
<keyword evidence="1" id="KW-0472">Membrane</keyword>
<name>A0A3E2UVK1_9FIRM</name>